<dbReference type="EMBL" id="BOQL01000026">
    <property type="protein sequence ID" value="GIM68883.1"/>
    <property type="molecule type" value="Genomic_DNA"/>
</dbReference>
<comment type="caution">
    <text evidence="1">The sequence shown here is derived from an EMBL/GenBank/DDBJ whole genome shotgun (WGS) entry which is preliminary data.</text>
</comment>
<reference evidence="1" key="1">
    <citation type="submission" date="2021-03" db="EMBL/GenBank/DDBJ databases">
        <title>Whole genome shotgun sequence of Actinoplanes auranticolor NBRC 12245.</title>
        <authorList>
            <person name="Komaki H."/>
            <person name="Tamura T."/>
        </authorList>
    </citation>
    <scope>NUCLEOTIDE SEQUENCE</scope>
    <source>
        <strain evidence="1">NBRC 12245</strain>
    </source>
</reference>
<dbReference type="AlphaFoldDB" id="A0A919SD85"/>
<sequence length="114" mass="13156">MTGHQGAVWTLHRRDDGRLIAELAVTTADFPWLYARIDAREGLAEFAALFAEELSRSDRIDDDAEAWERAHEAVRKAVQLRYPNGDEVPEFLLHISADEAWWRWSDEEFQDAEG</sequence>
<evidence type="ECO:0000313" key="2">
    <source>
        <dbReference type="Proteomes" id="UP000681340"/>
    </source>
</evidence>
<protein>
    <submittedName>
        <fullName evidence="1">Uncharacterized protein</fullName>
    </submittedName>
</protein>
<organism evidence="1 2">
    <name type="scientific">Actinoplanes auranticolor</name>
    <dbReference type="NCBI Taxonomy" id="47988"/>
    <lineage>
        <taxon>Bacteria</taxon>
        <taxon>Bacillati</taxon>
        <taxon>Actinomycetota</taxon>
        <taxon>Actinomycetes</taxon>
        <taxon>Micromonosporales</taxon>
        <taxon>Micromonosporaceae</taxon>
        <taxon>Actinoplanes</taxon>
    </lineage>
</organism>
<accession>A0A919SD85</accession>
<proteinExistence type="predicted"/>
<dbReference type="RefSeq" id="WP_212989338.1">
    <property type="nucleotide sequence ID" value="NZ_BAABEA010000008.1"/>
</dbReference>
<name>A0A919SD85_9ACTN</name>
<keyword evidence="2" id="KW-1185">Reference proteome</keyword>
<dbReference type="Proteomes" id="UP000681340">
    <property type="component" value="Unassembled WGS sequence"/>
</dbReference>
<evidence type="ECO:0000313" key="1">
    <source>
        <dbReference type="EMBL" id="GIM68883.1"/>
    </source>
</evidence>
<gene>
    <name evidence="1" type="ORF">Aau02nite_33670</name>
</gene>